<dbReference type="AlphaFoldDB" id="A0A1I1R1K4"/>
<name>A0A1I1R1K4_9FLAO</name>
<evidence type="ECO:0000313" key="1">
    <source>
        <dbReference type="EMBL" id="SFD28264.1"/>
    </source>
</evidence>
<organism evidence="1 2">
    <name type="scientific">Flavobacterium phragmitis</name>
    <dbReference type="NCBI Taxonomy" id="739143"/>
    <lineage>
        <taxon>Bacteria</taxon>
        <taxon>Pseudomonadati</taxon>
        <taxon>Bacteroidota</taxon>
        <taxon>Flavobacteriia</taxon>
        <taxon>Flavobacteriales</taxon>
        <taxon>Flavobacteriaceae</taxon>
        <taxon>Flavobacterium</taxon>
    </lineage>
</organism>
<proteinExistence type="predicted"/>
<dbReference type="EMBL" id="FOMH01000006">
    <property type="protein sequence ID" value="SFD28264.1"/>
    <property type="molecule type" value="Genomic_DNA"/>
</dbReference>
<keyword evidence="2" id="KW-1185">Reference proteome</keyword>
<reference evidence="2" key="1">
    <citation type="submission" date="2016-10" db="EMBL/GenBank/DDBJ databases">
        <authorList>
            <person name="Varghese N."/>
            <person name="Submissions S."/>
        </authorList>
    </citation>
    <scope>NUCLEOTIDE SEQUENCE [LARGE SCALE GENOMIC DNA]</scope>
    <source>
        <strain evidence="2">CGMCC 1.10370</strain>
    </source>
</reference>
<protein>
    <submittedName>
        <fullName evidence="1">Uncharacterized protein</fullName>
    </submittedName>
</protein>
<dbReference type="RefSeq" id="WP_091493908.1">
    <property type="nucleotide sequence ID" value="NZ_FOMH01000006.1"/>
</dbReference>
<accession>A0A1I1R1K4</accession>
<dbReference type="Proteomes" id="UP000199672">
    <property type="component" value="Unassembled WGS sequence"/>
</dbReference>
<dbReference type="OrthoDB" id="1341756at2"/>
<sequence length="203" mass="24464">MKRFFIAFIICLFFLNCEKKKEDTVLKNRDYIISYEDRKLQNYIDSLKKNKSKFVALPRKGFYGEHQLIIDKKGNLYFYQREYFLALCSYGSKNDTLPHFLHLEPKDIIRIPPKNLTDFLSENILTKEKDRQILIIASQNDTIKNPTFFEFLNTKNIGTYFIRRTTQEEDTVLRYKNNQNKHIYYYPDSIKWDKTKIKLPSNK</sequence>
<gene>
    <name evidence="1" type="ORF">SAMN05216297_106207</name>
</gene>
<evidence type="ECO:0000313" key="2">
    <source>
        <dbReference type="Proteomes" id="UP000199672"/>
    </source>
</evidence>